<feature type="transmembrane region" description="Helical" evidence="6">
    <location>
        <begin position="244"/>
        <end position="262"/>
    </location>
</feature>
<feature type="transmembrane region" description="Helical" evidence="6">
    <location>
        <begin position="14"/>
        <end position="35"/>
    </location>
</feature>
<evidence type="ECO:0008006" key="9">
    <source>
        <dbReference type="Google" id="ProtNLM"/>
    </source>
</evidence>
<evidence type="ECO:0000256" key="1">
    <source>
        <dbReference type="ARBA" id="ARBA00004651"/>
    </source>
</evidence>
<evidence type="ECO:0000256" key="6">
    <source>
        <dbReference type="SAM" id="Phobius"/>
    </source>
</evidence>
<keyword evidence="4 6" id="KW-1133">Transmembrane helix</keyword>
<evidence type="ECO:0000256" key="5">
    <source>
        <dbReference type="ARBA" id="ARBA00023136"/>
    </source>
</evidence>
<gene>
    <name evidence="7" type="ORF">EZ437_20730</name>
</gene>
<keyword evidence="8" id="KW-1185">Reference proteome</keyword>
<feature type="transmembrane region" description="Helical" evidence="6">
    <location>
        <begin position="357"/>
        <end position="377"/>
    </location>
</feature>
<name>A0A4R0NE46_9SPHI</name>
<feature type="transmembrane region" description="Helical" evidence="6">
    <location>
        <begin position="47"/>
        <end position="65"/>
    </location>
</feature>
<evidence type="ECO:0000256" key="4">
    <source>
        <dbReference type="ARBA" id="ARBA00022989"/>
    </source>
</evidence>
<feature type="transmembrane region" description="Helical" evidence="6">
    <location>
        <begin position="289"/>
        <end position="310"/>
    </location>
</feature>
<feature type="transmembrane region" description="Helical" evidence="6">
    <location>
        <begin position="207"/>
        <end position="224"/>
    </location>
</feature>
<evidence type="ECO:0000313" key="7">
    <source>
        <dbReference type="EMBL" id="TCC96814.1"/>
    </source>
</evidence>
<keyword evidence="3 6" id="KW-0812">Transmembrane</keyword>
<keyword evidence="2" id="KW-1003">Cell membrane</keyword>
<feature type="transmembrane region" description="Helical" evidence="6">
    <location>
        <begin position="322"/>
        <end position="345"/>
    </location>
</feature>
<feature type="transmembrane region" description="Helical" evidence="6">
    <location>
        <begin position="169"/>
        <end position="187"/>
    </location>
</feature>
<reference evidence="7 8" key="1">
    <citation type="submission" date="2019-02" db="EMBL/GenBank/DDBJ databases">
        <title>Pedobacter sp. RP-1-14 sp. nov., isolated from Arctic soil.</title>
        <authorList>
            <person name="Dahal R.H."/>
        </authorList>
    </citation>
    <scope>NUCLEOTIDE SEQUENCE [LARGE SCALE GENOMIC DNA]</scope>
    <source>
        <strain evidence="7 8">RP-1-14</strain>
    </source>
</reference>
<sequence length="427" mass="48129">MVKRFLKGDQAKNYYYSFFGNLASAASQWVVLMLLSKLYGTAQMGDYALAMAWILPLFAFFSFQIRNIHVSDQAGEYGFNVFLKIRIACALLFFVTVTSIGFLFYKPIATIFLLGAFFKSFELVSDMIHAEFHKRKKNEVYGKMLIFRSILSILLNVAMFSMVKSYQLALISMPLAYLCSMLIDFRLLKGLKMNISLKVDNSLVKKFLMTGVFTGLSLLLGYMMPNIPRLILDKYRSSFELGLFSGYLSLIIMTRIFVQAVVQNSLPYLAQYYDACNYGKFISTLKKEAVIITGLGLLQFVLVPFSNLFFPLLFNKDFSDNHILLCLIFAGSVFSFLGFVLNNAVNAMKILHMQLPVYASLVALAFVLGYLLIPRYGLNGAGWTFLTVNLCTAALLLLIILLKLRTKLKTEGSSPDNIVDFKVTAGE</sequence>
<keyword evidence="5 6" id="KW-0472">Membrane</keyword>
<dbReference type="AlphaFoldDB" id="A0A4R0NE46"/>
<feature type="transmembrane region" description="Helical" evidence="6">
    <location>
        <begin position="85"/>
        <end position="105"/>
    </location>
</feature>
<dbReference type="GO" id="GO:0005886">
    <property type="term" value="C:plasma membrane"/>
    <property type="evidence" value="ECO:0007669"/>
    <property type="project" value="UniProtKB-SubCell"/>
</dbReference>
<dbReference type="Proteomes" id="UP000293347">
    <property type="component" value="Unassembled WGS sequence"/>
</dbReference>
<proteinExistence type="predicted"/>
<dbReference type="PANTHER" id="PTHR30250:SF11">
    <property type="entry name" value="O-ANTIGEN TRANSPORTER-RELATED"/>
    <property type="match status" value="1"/>
</dbReference>
<dbReference type="RefSeq" id="WP_131598048.1">
    <property type="nucleotide sequence ID" value="NZ_SJSL01000010.1"/>
</dbReference>
<protein>
    <recommendedName>
        <fullName evidence="9">O-antigen/teichoic acid export membrane protein</fullName>
    </recommendedName>
</protein>
<feature type="transmembrane region" description="Helical" evidence="6">
    <location>
        <begin position="383"/>
        <end position="402"/>
    </location>
</feature>
<dbReference type="InterPro" id="IPR050833">
    <property type="entry name" value="Poly_Biosynth_Transport"/>
</dbReference>
<dbReference type="OrthoDB" id="3246647at2"/>
<dbReference type="EMBL" id="SJSL01000010">
    <property type="protein sequence ID" value="TCC96814.1"/>
    <property type="molecule type" value="Genomic_DNA"/>
</dbReference>
<feature type="transmembrane region" description="Helical" evidence="6">
    <location>
        <begin position="145"/>
        <end position="163"/>
    </location>
</feature>
<evidence type="ECO:0000256" key="3">
    <source>
        <dbReference type="ARBA" id="ARBA00022692"/>
    </source>
</evidence>
<organism evidence="7 8">
    <name type="scientific">Pedobacter psychroterrae</name>
    <dbReference type="NCBI Taxonomy" id="2530453"/>
    <lineage>
        <taxon>Bacteria</taxon>
        <taxon>Pseudomonadati</taxon>
        <taxon>Bacteroidota</taxon>
        <taxon>Sphingobacteriia</taxon>
        <taxon>Sphingobacteriales</taxon>
        <taxon>Sphingobacteriaceae</taxon>
        <taxon>Pedobacter</taxon>
    </lineage>
</organism>
<evidence type="ECO:0000256" key="2">
    <source>
        <dbReference type="ARBA" id="ARBA00022475"/>
    </source>
</evidence>
<comment type="caution">
    <text evidence="7">The sequence shown here is derived from an EMBL/GenBank/DDBJ whole genome shotgun (WGS) entry which is preliminary data.</text>
</comment>
<accession>A0A4R0NE46</accession>
<dbReference type="PANTHER" id="PTHR30250">
    <property type="entry name" value="PST FAMILY PREDICTED COLANIC ACID TRANSPORTER"/>
    <property type="match status" value="1"/>
</dbReference>
<comment type="subcellular location">
    <subcellularLocation>
        <location evidence="1">Cell membrane</location>
        <topology evidence="1">Multi-pass membrane protein</topology>
    </subcellularLocation>
</comment>
<evidence type="ECO:0000313" key="8">
    <source>
        <dbReference type="Proteomes" id="UP000293347"/>
    </source>
</evidence>